<gene>
    <name evidence="7" type="primary">CYP306A1</name>
</gene>
<keyword evidence="2 5" id="KW-0479">Metal-binding</keyword>
<proteinExistence type="evidence at transcript level"/>
<evidence type="ECO:0000256" key="1">
    <source>
        <dbReference type="ARBA" id="ARBA00010617"/>
    </source>
</evidence>
<sequence>MEEIVSTYVAVLVLSIIAMWVTKKIKEWMNLPPGPWGLPIVGYLPFIDRHQPHITMTKLSKKYGPIYGLNMGSIYTVVLTDHTLIRNAFANDVFSGRAPLYLTHGIMHGNGIICAEGELWRDQRKLITMWLKSFGMGKHSLSRQKLEQRIALCNRDLIETIEKSKESSIDLFSFITNALGNAVNDIIFGFKFPRDDKTYHWLRKIQEEGCHELGVSGVVNFLPFVRFFSPSIRNTMHILQRGQTQTHRLYESIVAKRRKLLGIIKPKRVADHLSDEHPDGLVKCITYSKDSSKIEEHYFNSDVLIPSDHECILDKFLIEQKRRFEAGEKSAQFTTDEQLYYLLADMFGAGLDTTSVTLAWFFLYIALNQDIQENVRKEIISVYPDEEYFIDHARLPYLMATICETQRIRSIVPLGIPHGSMETAYLGGFQIPKGTMIVPLQWALHMDPVVWEDPESFRPSRFLDADGSLLKPRQFIPFQTGKRMCPGDELSRMLTSSLVVQILRRRRIRLASEPPSTVAMQGSVGVTLTPPHVFYHCDPNQS</sequence>
<evidence type="ECO:0000256" key="6">
    <source>
        <dbReference type="SAM" id="Phobius"/>
    </source>
</evidence>
<dbReference type="GO" id="GO:0005506">
    <property type="term" value="F:iron ion binding"/>
    <property type="evidence" value="ECO:0007669"/>
    <property type="project" value="InterPro"/>
</dbReference>
<dbReference type="GO" id="GO:0020037">
    <property type="term" value="F:heme binding"/>
    <property type="evidence" value="ECO:0007669"/>
    <property type="project" value="InterPro"/>
</dbReference>
<keyword evidence="6" id="KW-0472">Membrane</keyword>
<reference evidence="7" key="1">
    <citation type="journal article" date="2009" name="BMC Genomics">
        <title>454 pyrosequencing based transcriptome analysis of Zygaena filipendulae with focus on genes involved in biosynthesis of cyanogenic glucosides.</title>
        <authorList>
            <person name="Zagrobelny M."/>
            <person name="Scheibye-Alsing K."/>
            <person name="Jensen N.B."/>
            <person name="Moller B.L."/>
            <person name="Gorodkin J."/>
            <person name="Bak S."/>
        </authorList>
    </citation>
    <scope>NUCLEOTIDE SEQUENCE</scope>
</reference>
<keyword evidence="3 5" id="KW-0408">Iron</keyword>
<keyword evidence="4" id="KW-0560">Oxidoreductase</keyword>
<dbReference type="PANTHER" id="PTHR24300">
    <property type="entry name" value="CYTOCHROME P450 508A4-RELATED"/>
    <property type="match status" value="1"/>
</dbReference>
<dbReference type="PRINTS" id="PR00385">
    <property type="entry name" value="P450"/>
</dbReference>
<reference evidence="7" key="3">
    <citation type="submission" date="2017-08" db="EMBL/GenBank/DDBJ databases">
        <authorList>
            <person name="de Groot N.N."/>
        </authorList>
    </citation>
    <scope>NUCLEOTIDE SEQUENCE</scope>
</reference>
<dbReference type="Gene3D" id="1.10.630.10">
    <property type="entry name" value="Cytochrome P450"/>
    <property type="match status" value="1"/>
</dbReference>
<dbReference type="PRINTS" id="PR00463">
    <property type="entry name" value="EP450I"/>
</dbReference>
<dbReference type="AlphaFoldDB" id="A0A286MXN3"/>
<evidence type="ECO:0000256" key="3">
    <source>
        <dbReference type="ARBA" id="ARBA00023004"/>
    </source>
</evidence>
<comment type="cofactor">
    <cofactor evidence="5">
        <name>heme</name>
        <dbReference type="ChEBI" id="CHEBI:30413"/>
    </cofactor>
</comment>
<accession>A0A286MXN3</accession>
<dbReference type="GO" id="GO:0006082">
    <property type="term" value="P:organic acid metabolic process"/>
    <property type="evidence" value="ECO:0007669"/>
    <property type="project" value="TreeGrafter"/>
</dbReference>
<dbReference type="SUPFAM" id="SSF48264">
    <property type="entry name" value="Cytochrome P450"/>
    <property type="match status" value="1"/>
</dbReference>
<dbReference type="InterPro" id="IPR001128">
    <property type="entry name" value="Cyt_P450"/>
</dbReference>
<dbReference type="InterPro" id="IPR036396">
    <property type="entry name" value="Cyt_P450_sf"/>
</dbReference>
<dbReference type="GO" id="GO:0005737">
    <property type="term" value="C:cytoplasm"/>
    <property type="evidence" value="ECO:0007669"/>
    <property type="project" value="TreeGrafter"/>
</dbReference>
<evidence type="ECO:0000256" key="4">
    <source>
        <dbReference type="ARBA" id="ARBA00023033"/>
    </source>
</evidence>
<comment type="similarity">
    <text evidence="1">Belongs to the cytochrome P450 family.</text>
</comment>
<evidence type="ECO:0000256" key="5">
    <source>
        <dbReference type="PIRSR" id="PIRSR602401-1"/>
    </source>
</evidence>
<keyword evidence="6" id="KW-0812">Transmembrane</keyword>
<name>A0A286MXN3_9NEOP</name>
<keyword evidence="5" id="KW-0349">Heme</keyword>
<feature type="binding site" description="axial binding residue" evidence="5">
    <location>
        <position position="485"/>
    </location>
    <ligand>
        <name>heme</name>
        <dbReference type="ChEBI" id="CHEBI:30413"/>
    </ligand>
    <ligandPart>
        <name>Fe</name>
        <dbReference type="ChEBI" id="CHEBI:18248"/>
    </ligandPart>
</feature>
<dbReference type="GO" id="GO:0016712">
    <property type="term" value="F:oxidoreductase activity, acting on paired donors, with incorporation or reduction of molecular oxygen, reduced flavin or flavoprotein as one donor, and incorporation of one atom of oxygen"/>
    <property type="evidence" value="ECO:0007669"/>
    <property type="project" value="TreeGrafter"/>
</dbReference>
<dbReference type="GO" id="GO:0006805">
    <property type="term" value="P:xenobiotic metabolic process"/>
    <property type="evidence" value="ECO:0007669"/>
    <property type="project" value="TreeGrafter"/>
</dbReference>
<dbReference type="InterPro" id="IPR002401">
    <property type="entry name" value="Cyt_P450_E_grp-I"/>
</dbReference>
<dbReference type="PANTHER" id="PTHR24300:SF403">
    <property type="entry name" value="CYTOCHROME P450 306A1"/>
    <property type="match status" value="1"/>
</dbReference>
<dbReference type="InterPro" id="IPR050182">
    <property type="entry name" value="Cytochrome_P450_fam2"/>
</dbReference>
<evidence type="ECO:0000313" key="7">
    <source>
        <dbReference type="EMBL" id="ASX93985.1"/>
    </source>
</evidence>
<dbReference type="EMBL" id="MF684351">
    <property type="protein sequence ID" value="ASX93985.1"/>
    <property type="molecule type" value="mRNA"/>
</dbReference>
<keyword evidence="4" id="KW-0503">Monooxygenase</keyword>
<protein>
    <submittedName>
        <fullName evidence="7">Cytochrome P450 CYP306A1</fullName>
    </submittedName>
</protein>
<reference evidence="7" key="2">
    <citation type="journal article" date="2014" name="PLoS ONE">
        <title>Chemical defense balanced by sequestration and de novo biosynthesis in a lepidopteran specialist.</title>
        <authorList>
            <person name="Furstenberg-Hagg J."/>
            <person name="Zagrobelny M."/>
            <person name="Jorgensen K."/>
            <person name="Vogel H."/>
            <person name="Moller B.L."/>
            <person name="Bak S."/>
        </authorList>
    </citation>
    <scope>NUCLEOTIDE SEQUENCE</scope>
</reference>
<keyword evidence="6" id="KW-1133">Transmembrane helix</keyword>
<feature type="transmembrane region" description="Helical" evidence="6">
    <location>
        <begin position="6"/>
        <end position="22"/>
    </location>
</feature>
<organism evidence="7">
    <name type="scientific">Zygaena filipendulae</name>
    <dbReference type="NCBI Taxonomy" id="287375"/>
    <lineage>
        <taxon>Eukaryota</taxon>
        <taxon>Metazoa</taxon>
        <taxon>Ecdysozoa</taxon>
        <taxon>Arthropoda</taxon>
        <taxon>Hexapoda</taxon>
        <taxon>Insecta</taxon>
        <taxon>Pterygota</taxon>
        <taxon>Neoptera</taxon>
        <taxon>Endopterygota</taxon>
        <taxon>Lepidoptera</taxon>
        <taxon>Glossata</taxon>
        <taxon>Ditrysia</taxon>
        <taxon>Zygaenoidea</taxon>
        <taxon>Zygaenidae</taxon>
        <taxon>Zygaeninae</taxon>
        <taxon>Zygaena</taxon>
    </lineage>
</organism>
<dbReference type="Pfam" id="PF00067">
    <property type="entry name" value="p450"/>
    <property type="match status" value="1"/>
</dbReference>
<dbReference type="GO" id="GO:0008395">
    <property type="term" value="F:steroid hydroxylase activity"/>
    <property type="evidence" value="ECO:0007669"/>
    <property type="project" value="TreeGrafter"/>
</dbReference>
<evidence type="ECO:0000256" key="2">
    <source>
        <dbReference type="ARBA" id="ARBA00022723"/>
    </source>
</evidence>